<evidence type="ECO:0000313" key="2">
    <source>
        <dbReference type="EMBL" id="EXJ53771.1"/>
    </source>
</evidence>
<feature type="compositionally biased region" description="Polar residues" evidence="1">
    <location>
        <begin position="139"/>
        <end position="148"/>
    </location>
</feature>
<gene>
    <name evidence="2" type="ORF">A1O5_13020</name>
</gene>
<dbReference type="Proteomes" id="UP000019471">
    <property type="component" value="Unassembled WGS sequence"/>
</dbReference>
<comment type="caution">
    <text evidence="2">The sequence shown here is derived from an EMBL/GenBank/DDBJ whole genome shotgun (WGS) entry which is preliminary data.</text>
</comment>
<dbReference type="GeneID" id="19197706"/>
<protein>
    <submittedName>
        <fullName evidence="2">Uncharacterized protein</fullName>
    </submittedName>
</protein>
<evidence type="ECO:0000256" key="1">
    <source>
        <dbReference type="SAM" id="MobiDB-lite"/>
    </source>
</evidence>
<reference evidence="2 3" key="1">
    <citation type="submission" date="2013-03" db="EMBL/GenBank/DDBJ databases">
        <title>The Genome Sequence of Cladophialophora psammophila CBS 110553.</title>
        <authorList>
            <consortium name="The Broad Institute Genomics Platform"/>
            <person name="Cuomo C."/>
            <person name="de Hoog S."/>
            <person name="Gorbushina A."/>
            <person name="Walker B."/>
            <person name="Young S.K."/>
            <person name="Zeng Q."/>
            <person name="Gargeya S."/>
            <person name="Fitzgerald M."/>
            <person name="Haas B."/>
            <person name="Abouelleil A."/>
            <person name="Allen A.W."/>
            <person name="Alvarado L."/>
            <person name="Arachchi H.M."/>
            <person name="Berlin A.M."/>
            <person name="Chapman S.B."/>
            <person name="Gainer-Dewar J."/>
            <person name="Goldberg J."/>
            <person name="Griggs A."/>
            <person name="Gujja S."/>
            <person name="Hansen M."/>
            <person name="Howarth C."/>
            <person name="Imamovic A."/>
            <person name="Ireland A."/>
            <person name="Larimer J."/>
            <person name="McCowan C."/>
            <person name="Murphy C."/>
            <person name="Pearson M."/>
            <person name="Poon T.W."/>
            <person name="Priest M."/>
            <person name="Roberts A."/>
            <person name="Saif S."/>
            <person name="Shea T."/>
            <person name="Sisk P."/>
            <person name="Sykes S."/>
            <person name="Wortman J."/>
            <person name="Nusbaum C."/>
            <person name="Birren B."/>
        </authorList>
    </citation>
    <scope>NUCLEOTIDE SEQUENCE [LARGE SCALE GENOMIC DNA]</scope>
    <source>
        <strain evidence="2 3">CBS 110553</strain>
    </source>
</reference>
<keyword evidence="3" id="KW-1185">Reference proteome</keyword>
<dbReference type="OrthoDB" id="3564303at2759"/>
<evidence type="ECO:0000313" key="3">
    <source>
        <dbReference type="Proteomes" id="UP000019471"/>
    </source>
</evidence>
<feature type="region of interest" description="Disordered" evidence="1">
    <location>
        <begin position="139"/>
        <end position="168"/>
    </location>
</feature>
<feature type="compositionally biased region" description="Polar residues" evidence="1">
    <location>
        <begin position="156"/>
        <end position="165"/>
    </location>
</feature>
<dbReference type="RefSeq" id="XP_007751779.1">
    <property type="nucleotide sequence ID" value="XM_007753589.1"/>
</dbReference>
<proteinExistence type="predicted"/>
<organism evidence="2 3">
    <name type="scientific">Cladophialophora psammophila CBS 110553</name>
    <dbReference type="NCBI Taxonomy" id="1182543"/>
    <lineage>
        <taxon>Eukaryota</taxon>
        <taxon>Fungi</taxon>
        <taxon>Dikarya</taxon>
        <taxon>Ascomycota</taxon>
        <taxon>Pezizomycotina</taxon>
        <taxon>Eurotiomycetes</taxon>
        <taxon>Chaetothyriomycetidae</taxon>
        <taxon>Chaetothyriales</taxon>
        <taxon>Herpotrichiellaceae</taxon>
        <taxon>Cladophialophora</taxon>
    </lineage>
</organism>
<dbReference type="EMBL" id="AMGX01000040">
    <property type="protein sequence ID" value="EXJ53771.1"/>
    <property type="molecule type" value="Genomic_DNA"/>
</dbReference>
<accession>W9VNQ9</accession>
<dbReference type="HOGENOM" id="CLU_933851_0_0_1"/>
<dbReference type="AlphaFoldDB" id="W9VNQ9"/>
<sequence length="298" mass="33151">MPQPCKVHVDPEFAEERYIMTEERRKAYEKKAPLTPQEVRWFQVWDILFPSESRPESPYQHFDSVEQAIIQTADDIIPDQVEYQVRNFPGLDRADAERITRRVLDDFQTLLWERLDVNGLARNTIVAPAEVGNNVGRASNQGPFSTASVEAPQPNVHPNTTNDGATQGDLVNAANIGCGGNSGTEHGISANLLQKAHNANMPTDHGVSQDLNHTEIPNNTAVNFDWQISPQLVCTVHGGVLENVTAPEQPYQEVQYSPDTTRSPRDLETIRDIDWSTLLAEVDPSTFGAIDCAKVLQN</sequence>
<name>W9VNQ9_9EURO</name>